<name>D4S0L8_9FIRM</name>
<reference evidence="1 2" key="1">
    <citation type="submission" date="2010-02" db="EMBL/GenBank/DDBJ databases">
        <authorList>
            <person name="Weinstock G."/>
            <person name="Sodergren E."/>
            <person name="Clifton S."/>
            <person name="Fulton L."/>
            <person name="Fulton B."/>
            <person name="Courtney L."/>
            <person name="Fronick C."/>
            <person name="Harrison M."/>
            <person name="Strong C."/>
            <person name="Farmer C."/>
            <person name="Delahaunty K."/>
            <person name="Markovic C."/>
            <person name="Hall O."/>
            <person name="Minx P."/>
            <person name="Tomlinson C."/>
            <person name="Mitreva M."/>
            <person name="Nelson J."/>
            <person name="Hou S."/>
            <person name="Wollam A."/>
            <person name="Pepin K.H."/>
            <person name="Johnson M."/>
            <person name="Bhonagiri V."/>
            <person name="Zhang X."/>
            <person name="Suruliraj S."/>
            <person name="Warren W."/>
            <person name="Chinwalla A."/>
            <person name="Mardis E.R."/>
            <person name="Wilson R.K."/>
        </authorList>
    </citation>
    <scope>NUCLEOTIDE SEQUENCE [LARGE SCALE GENOMIC DNA]</scope>
    <source>
        <strain evidence="1 2">DSM 2876</strain>
    </source>
</reference>
<evidence type="ECO:0000313" key="2">
    <source>
        <dbReference type="Proteomes" id="UP000006238"/>
    </source>
</evidence>
<evidence type="ECO:0000313" key="1">
    <source>
        <dbReference type="EMBL" id="EFF68366.1"/>
    </source>
</evidence>
<dbReference type="HOGENOM" id="CLU_2714740_0_0_9"/>
<gene>
    <name evidence="1" type="ORF">BUTYVIB_01637</name>
</gene>
<keyword evidence="2" id="KW-1185">Reference proteome</keyword>
<sequence length="72" mass="8370">MKVCQNGFSLQGDMVKQKVFQIRDLKCSKDSQFAQWREKSVKIHWMQSETATSLSGKSLNVYLSIPQQIFQE</sequence>
<protein>
    <submittedName>
        <fullName evidence="1">Uncharacterized protein</fullName>
    </submittedName>
</protein>
<dbReference type="Proteomes" id="UP000006238">
    <property type="component" value="Unassembled WGS sequence"/>
</dbReference>
<proteinExistence type="predicted"/>
<organism evidence="1 2">
    <name type="scientific">Eshraghiella crossota DSM 2876</name>
    <dbReference type="NCBI Taxonomy" id="511680"/>
    <lineage>
        <taxon>Bacteria</taxon>
        <taxon>Bacillati</taxon>
        <taxon>Bacillota</taxon>
        <taxon>Clostridia</taxon>
        <taxon>Lachnospirales</taxon>
        <taxon>Lachnospiraceae</taxon>
        <taxon>Eshraghiella</taxon>
    </lineage>
</organism>
<accession>D4S0L8</accession>
<dbReference type="AlphaFoldDB" id="D4S0L8"/>
<comment type="caution">
    <text evidence="1">The sequence shown here is derived from an EMBL/GenBank/DDBJ whole genome shotgun (WGS) entry which is preliminary data.</text>
</comment>
<dbReference type="EMBL" id="ABWN01000030">
    <property type="protein sequence ID" value="EFF68366.1"/>
    <property type="molecule type" value="Genomic_DNA"/>
</dbReference>